<dbReference type="InterPro" id="IPR047187">
    <property type="entry name" value="SF1_C_Upf1"/>
</dbReference>
<feature type="compositionally biased region" description="Polar residues" evidence="5">
    <location>
        <begin position="185"/>
        <end position="200"/>
    </location>
</feature>
<feature type="domain" description="NF-X1-type" evidence="6">
    <location>
        <begin position="1625"/>
        <end position="1647"/>
    </location>
</feature>
<keyword evidence="4" id="KW-0862">Zinc</keyword>
<evidence type="ECO:0000256" key="5">
    <source>
        <dbReference type="SAM" id="MobiDB-lite"/>
    </source>
</evidence>
<dbReference type="InterPro" id="IPR041677">
    <property type="entry name" value="DNA2/NAM7_AAA_11"/>
</dbReference>
<accession>A0ABQ9ELH7</accession>
<feature type="compositionally biased region" description="Acidic residues" evidence="5">
    <location>
        <begin position="68"/>
        <end position="77"/>
    </location>
</feature>
<keyword evidence="2" id="KW-0677">Repeat</keyword>
<dbReference type="Proteomes" id="UP001217089">
    <property type="component" value="Unassembled WGS sequence"/>
</dbReference>
<keyword evidence="8" id="KW-1185">Reference proteome</keyword>
<proteinExistence type="predicted"/>
<dbReference type="PANTHER" id="PTHR10887">
    <property type="entry name" value="DNA2/NAM7 HELICASE FAMILY"/>
    <property type="match status" value="1"/>
</dbReference>
<dbReference type="EMBL" id="JARBDR010000821">
    <property type="protein sequence ID" value="KAJ8305221.1"/>
    <property type="molecule type" value="Genomic_DNA"/>
</dbReference>
<dbReference type="Pfam" id="PF25396">
    <property type="entry name" value="ZNFX1"/>
    <property type="match status" value="1"/>
</dbReference>
<dbReference type="InterPro" id="IPR027417">
    <property type="entry name" value="P-loop_NTPase"/>
</dbReference>
<dbReference type="SUPFAM" id="SSF52540">
    <property type="entry name" value="P-loop containing nucleoside triphosphate hydrolases"/>
    <property type="match status" value="1"/>
</dbReference>
<gene>
    <name evidence="7" type="ORF">KUTeg_017228</name>
</gene>
<keyword evidence="3" id="KW-0863">Zinc-finger</keyword>
<dbReference type="InterPro" id="IPR000967">
    <property type="entry name" value="Znf_NFX1"/>
</dbReference>
<feature type="compositionally biased region" description="Basic and acidic residues" evidence="5">
    <location>
        <begin position="121"/>
        <end position="136"/>
    </location>
</feature>
<dbReference type="PANTHER" id="PTHR10887:SF341">
    <property type="entry name" value="NFX1-TYPE ZINC FINGER-CONTAINING PROTEIN 1"/>
    <property type="match status" value="1"/>
</dbReference>
<protein>
    <recommendedName>
        <fullName evidence="6">NF-X1-type domain-containing protein</fullName>
    </recommendedName>
</protein>
<evidence type="ECO:0000256" key="4">
    <source>
        <dbReference type="ARBA" id="ARBA00022833"/>
    </source>
</evidence>
<feature type="compositionally biased region" description="Basic and acidic residues" evidence="5">
    <location>
        <begin position="2323"/>
        <end position="2335"/>
    </location>
</feature>
<dbReference type="CDD" id="cd06008">
    <property type="entry name" value="NF-X1-zinc-finger"/>
    <property type="match status" value="1"/>
</dbReference>
<dbReference type="InterPro" id="IPR041679">
    <property type="entry name" value="DNA2/NAM7-like_C"/>
</dbReference>
<dbReference type="Pfam" id="PF13086">
    <property type="entry name" value="AAA_11"/>
    <property type="match status" value="2"/>
</dbReference>
<evidence type="ECO:0000313" key="7">
    <source>
        <dbReference type="EMBL" id="KAJ8305221.1"/>
    </source>
</evidence>
<evidence type="ECO:0000256" key="3">
    <source>
        <dbReference type="ARBA" id="ARBA00022771"/>
    </source>
</evidence>
<dbReference type="InterPro" id="IPR057373">
    <property type="entry name" value="ZNFX1"/>
</dbReference>
<organism evidence="7 8">
    <name type="scientific">Tegillarca granosa</name>
    <name type="common">Malaysian cockle</name>
    <name type="synonym">Anadara granosa</name>
    <dbReference type="NCBI Taxonomy" id="220873"/>
    <lineage>
        <taxon>Eukaryota</taxon>
        <taxon>Metazoa</taxon>
        <taxon>Spiralia</taxon>
        <taxon>Lophotrochozoa</taxon>
        <taxon>Mollusca</taxon>
        <taxon>Bivalvia</taxon>
        <taxon>Autobranchia</taxon>
        <taxon>Pteriomorphia</taxon>
        <taxon>Arcoida</taxon>
        <taxon>Arcoidea</taxon>
        <taxon>Arcidae</taxon>
        <taxon>Tegillarca</taxon>
    </lineage>
</organism>
<dbReference type="CDD" id="cd18808">
    <property type="entry name" value="SF1_C_Upf1"/>
    <property type="match status" value="1"/>
</dbReference>
<feature type="domain" description="NF-X1-type" evidence="6">
    <location>
        <begin position="1541"/>
        <end position="1564"/>
    </location>
</feature>
<feature type="domain" description="NF-X1-type" evidence="6">
    <location>
        <begin position="1730"/>
        <end position="1748"/>
    </location>
</feature>
<dbReference type="SMART" id="SM00438">
    <property type="entry name" value="ZnF_NFX"/>
    <property type="match status" value="5"/>
</dbReference>
<evidence type="ECO:0000256" key="2">
    <source>
        <dbReference type="ARBA" id="ARBA00022737"/>
    </source>
</evidence>
<dbReference type="InterPro" id="IPR045055">
    <property type="entry name" value="DNA2/NAM7-like"/>
</dbReference>
<comment type="caution">
    <text evidence="7">The sequence shown here is derived from an EMBL/GenBank/DDBJ whole genome shotgun (WGS) entry which is preliminary data.</text>
</comment>
<dbReference type="CDD" id="cd17936">
    <property type="entry name" value="EEXXEc_NFX1"/>
    <property type="match status" value="1"/>
</dbReference>
<reference evidence="7 8" key="1">
    <citation type="submission" date="2022-12" db="EMBL/GenBank/DDBJ databases">
        <title>Chromosome-level genome of Tegillarca granosa.</title>
        <authorList>
            <person name="Kim J."/>
        </authorList>
    </citation>
    <scope>NUCLEOTIDE SEQUENCE [LARGE SCALE GENOMIC DNA]</scope>
    <source>
        <strain evidence="7">Teg-2019</strain>
        <tissue evidence="7">Adductor muscle</tissue>
    </source>
</reference>
<evidence type="ECO:0000256" key="1">
    <source>
        <dbReference type="ARBA" id="ARBA00022723"/>
    </source>
</evidence>
<sequence>MNVLTKDERIQSVNNIRTYSREFLLNLQFTPFTIRKPVFITEENGVVFDVLVHDPEAEYHKSSRTTEFSDDDDESEYMMDTSNNNSRADTPPFRHRGGHVRGSVTANENGEPMYNIPIYQDGKEISRETPSNDRPPRGRGRGRGRNINSSERGKHQRHRSNSRQRIGSQDFQNNVDHFSERRRNSSSNILETSETDNLPASDTEKKRHGRIFGYKLLKELSESDRSPDLLAFELLDTRGGFEELLNKEEMNPDWVILLLQILARIIGTQQKQTLIDLLNVLLTKRFLESQLIPLLNKISMNSVNVTDVSSFVHNAFTICKTALERLPEEFLPPCNLVLVLLQTIVQKNKDSDQTTSYTLAEDVHELELLLKAVGTGIEERKKAIENEAANRRQRHLVCEDLPPPDNFRELAILPAFGDLDFNQRPFLRVNKTEGSYDNLDHYLDVQFRLLREDYIQPLRKGILQYRVEKEHGKVKKFQDIRLYEKVHIVRSACSNDGILHVLQFDVSKMTKVRWESSKRLLYGSLVCLSPDDFETMYFATVTNRDTKELTNGFIQVRFQQNLEELREIGPTENFIMAETTAYFEAYRHTLRGLQQIDSSMPFQTYIVECQSTMKPPKYLLQHGKIIQYDFEPLVNGTKEFNCPVINTRRWPTASEMNLDESQYRALQLAVTKELAIIQGPPGTGKTHIGLKIAELLLHNTSVWNETKEINPILIVCYTNHALDQFLEGILQFCTSVVRIGGRCNSAKLEPYKLSQFRMSARRSLPKKVTLTIQKRKSDCKRQMSKERDKIEETNTKLYTTRFGIMHESILKNYIQKNHYLSLCSGPNGETDIIQWLGIESNSKIGFSEFNEDITANDPLLSTWKRTILNYGNEMKLKEVLTINDVWGLPLENRVRLYKYITTLVRRRLENDILEARNKNRRSHVRYDSLQQDIQTLNRNLEYIESNILSENQLLTYIPDNFKPIVMQMKTKKPPTLFSRTNQTVVEQWLCLDGTEESRQSIKNTMKELDDDEFIDVDEEATIVEQERKIEDDDDDFLYNEKRKNISSHVELDDLAMVAFDTTSSSADDKEEGDWITVKSKEKQKKLIRKILFGNGTFSDDEIAKIENIWELSFDEKAKLYRSWLSKYQIELKISIEDCERRYVDVCQSYREAMDMEDAELIRNTKVVAMTTTGAAKFRVILQTIKPKIIIVEEAAEVLESHIITALNENCQHLILIGDHKQLRPSPTVYELATKYKLEISLFERMIKNEINYVTLEQQHRMRPEISILMKHIYSELKDHPSVLRRANILGLDDNIFFITHQQPEQHSEETKSRSNIHEAKYAVELCKYFMNQGYTPQQITILAAYSGQIFQLRKLMPKATFNGVRVTVVDNFQGEENDIIILSLVRSNNDNSIGFLSIENRVCVALSRARRGFYIIGNIDLLSYNSSLWANIESTLKERQAIGPKLRLRCQNHREKVTEVTKAEDFSHCRGGGCDKFCGARLKCGHACKKTCHIADNDHILYKCAEICGKTTCPAGHTCKKKCFQECGLCSEPVQKIHPVCGHRQIMPCHTDPHLFNCQDVCRWRLPCGHDCQGVCGTCSKENKHNLCKTLCRRKLLCGHMEDIDCSIAVEKYKCSQKCEYTLDCGHKCKGTCGDCFEGTFHVPCQEKCKTTLICGHLCNQNCGKPCQTCVKDCQVSCQHSKCKEKCGFPCTDCKEKCGYSCEHDKCSKLCGELCDRIPCKYKCQETLPCKHKCMGLCGEPCPSVCLLCDASKAKKIYPYCTKNTTFVVLEDCRHIFESTSMDDWIFERDIGKGVFIEMLRCPQCNKPITNSKRYGRFINSIKENVDKIKSNLIVTNKSIFIRKKVEITTRLQKGKRLDQTFIDRVLLCLEDQTSLTMEVFDCLENQIVFLSCLGEMTEILDQNTKLSLQQPFEVKEIRLSIDRIKGWVLLMRVKPNKTSGFKSIPRKHFTVIELHEISYEILRIDFIVQFLLLLQHGTGTSWMNSATKGDILESLQNIVDTKKCSDSDRRLWTHKLRRLLKEAGSLKTPRFKIPTNVQVVASRTFVARKWCKCRCGHIYNLPHPSDKPCAINCQDCKDKVDITSINDVPFITKKTSEAEFEETSSPVQENKEFVEKKLNWKTVTQPSENTRANENMSSKWKSVDYKVDHGKIENLYMDGKKYDSKEDELQSRNTNESSRQTFKWETVQKDIVTETTKPEMSNVSLNIKEKQRWISVGQTSMDEMKQGKDTIYGENVVIAGTDTPPIKLTERTENTERTKNRWITINQKDDKILPRKTREMTTAEYENAFTLKSNKDVRPKMPLKETSDTYLRQSSIRDECVSNQHGEVKNEETSKQQTTVKSFSRQLNDGDVKPKTFEKSQRYIDSFHSNVENLGNSCGGLTKKTNTDAHISNGLAKCIEGHVFAMNPKFAKELNFCCPDCGNELYPKEILEQIQQTKYSSSETVKSEQRRLSDVNNTDKLKYEQTSNLSSQSKERIVDLRTRYQKYQYSECVSAKNEIGEYVSSKKEIDECVSAKTEIGECISSKNEICEIIPETKYSKSVQSSGKGSLITEGVKFFEKVLPTFLTESKAEIDKTADLKNWKERSVVLQERLDVKSDCNVLEKGESDKKRVVYMWFRCSKGHLYNREQGDPDQDVCTKCGEKEGKSLI</sequence>
<name>A0ABQ9ELH7_TEGGR</name>
<feature type="compositionally biased region" description="Polar residues" evidence="5">
    <location>
        <begin position="163"/>
        <end position="176"/>
    </location>
</feature>
<feature type="domain" description="NF-X1-type" evidence="6">
    <location>
        <begin position="1655"/>
        <end position="1672"/>
    </location>
</feature>
<evidence type="ECO:0000259" key="6">
    <source>
        <dbReference type="SMART" id="SM00438"/>
    </source>
</evidence>
<feature type="region of interest" description="Disordered" evidence="5">
    <location>
        <begin position="60"/>
        <end position="204"/>
    </location>
</feature>
<keyword evidence="1" id="KW-0479">Metal-binding</keyword>
<evidence type="ECO:0000313" key="8">
    <source>
        <dbReference type="Proteomes" id="UP001217089"/>
    </source>
</evidence>
<dbReference type="Pfam" id="PF13087">
    <property type="entry name" value="AAA_12"/>
    <property type="match status" value="1"/>
</dbReference>
<feature type="region of interest" description="Disordered" evidence="5">
    <location>
        <begin position="2323"/>
        <end position="2342"/>
    </location>
</feature>
<dbReference type="Gene3D" id="3.40.50.300">
    <property type="entry name" value="P-loop containing nucleotide triphosphate hydrolases"/>
    <property type="match status" value="3"/>
</dbReference>
<feature type="domain" description="NF-X1-type" evidence="6">
    <location>
        <begin position="1484"/>
        <end position="1506"/>
    </location>
</feature>